<organism evidence="2 3">
    <name type="scientific">Sediminicola luteus</name>
    <dbReference type="NCBI Taxonomy" id="319238"/>
    <lineage>
        <taxon>Bacteria</taxon>
        <taxon>Pseudomonadati</taxon>
        <taxon>Bacteroidota</taxon>
        <taxon>Flavobacteriia</taxon>
        <taxon>Flavobacteriales</taxon>
        <taxon>Flavobacteriaceae</taxon>
        <taxon>Sediminicola</taxon>
    </lineage>
</organism>
<dbReference type="PANTHER" id="PTHR48079">
    <property type="entry name" value="PROTEIN YEEZ"/>
    <property type="match status" value="1"/>
</dbReference>
<dbReference type="CDD" id="cd05266">
    <property type="entry name" value="SDR_a4"/>
    <property type="match status" value="1"/>
</dbReference>
<accession>A0ABV2TW36</accession>
<dbReference type="GO" id="GO:0033711">
    <property type="term" value="F:4-phosphoerythronate dehydrogenase activity"/>
    <property type="evidence" value="ECO:0007669"/>
    <property type="project" value="UniProtKB-EC"/>
</dbReference>
<dbReference type="PANTHER" id="PTHR48079:SF6">
    <property type="entry name" value="NAD(P)-BINDING DOMAIN-CONTAINING PROTEIN-RELATED"/>
    <property type="match status" value="1"/>
</dbReference>
<feature type="domain" description="NAD(P)-binding" evidence="1">
    <location>
        <begin position="11"/>
        <end position="180"/>
    </location>
</feature>
<dbReference type="Gene3D" id="3.40.50.720">
    <property type="entry name" value="NAD(P)-binding Rossmann-like Domain"/>
    <property type="match status" value="1"/>
</dbReference>
<evidence type="ECO:0000313" key="2">
    <source>
        <dbReference type="EMBL" id="MET7029486.1"/>
    </source>
</evidence>
<sequence>MNSTIGIMGCGWLGTPLAQHFIKEGHSVHGSTTSSEKLQDLKALGILPFKISLSENGIEGPIEAFLKNVRVLVINVPPNLRGSNRENYEVKMKHLHASIKGSNVARIIFISSTSVYGDLEGDVTETTVPHPETESGKQLLAVEEKFKNDPKLETTIIRFGGLIGPNRHPVTFLSGKKDLSNGNHPVNLIHLEDCIHIIDTILNEGYWGEIFNGVYPHHPPKQEYYVNEAQKKGLQAPVYSEPKNTQGKKIVPFNLMHYKKYRFQKPIVS</sequence>
<name>A0ABV2TW36_9FLAO</name>
<reference evidence="2 3" key="1">
    <citation type="submission" date="2024-07" db="EMBL/GenBank/DDBJ databases">
        <title>The genome sequence of type strain Sediminicola luteus GDMCC 1.2596T.</title>
        <authorList>
            <person name="Liu Y."/>
        </authorList>
    </citation>
    <scope>NUCLEOTIDE SEQUENCE [LARGE SCALE GENOMIC DNA]</scope>
    <source>
        <strain evidence="2 3">GDMCC 1.2596</strain>
    </source>
</reference>
<keyword evidence="2" id="KW-0560">Oxidoreductase</keyword>
<comment type="caution">
    <text evidence="2">The sequence shown here is derived from an EMBL/GenBank/DDBJ whole genome shotgun (WGS) entry which is preliminary data.</text>
</comment>
<proteinExistence type="predicted"/>
<dbReference type="InterPro" id="IPR016040">
    <property type="entry name" value="NAD(P)-bd_dom"/>
</dbReference>
<dbReference type="EMBL" id="JBEWYP010000004">
    <property type="protein sequence ID" value="MET7029486.1"/>
    <property type="molecule type" value="Genomic_DNA"/>
</dbReference>
<keyword evidence="3" id="KW-1185">Reference proteome</keyword>
<gene>
    <name evidence="2" type="ORF">ABXZ32_08765</name>
</gene>
<protein>
    <submittedName>
        <fullName evidence="2">SDR family oxidoreductase</fullName>
        <ecNumber evidence="2">1.1.1.290</ecNumber>
    </submittedName>
</protein>
<dbReference type="EC" id="1.1.1.290" evidence="2"/>
<dbReference type="InterPro" id="IPR051783">
    <property type="entry name" value="NAD(P)-dependent_oxidoreduct"/>
</dbReference>
<evidence type="ECO:0000259" key="1">
    <source>
        <dbReference type="Pfam" id="PF13460"/>
    </source>
</evidence>
<dbReference type="InterPro" id="IPR036291">
    <property type="entry name" value="NAD(P)-bd_dom_sf"/>
</dbReference>
<dbReference type="Proteomes" id="UP001549773">
    <property type="component" value="Unassembled WGS sequence"/>
</dbReference>
<dbReference type="RefSeq" id="WP_354618304.1">
    <property type="nucleotide sequence ID" value="NZ_JBEWYP010000004.1"/>
</dbReference>
<dbReference type="SUPFAM" id="SSF51735">
    <property type="entry name" value="NAD(P)-binding Rossmann-fold domains"/>
    <property type="match status" value="1"/>
</dbReference>
<evidence type="ECO:0000313" key="3">
    <source>
        <dbReference type="Proteomes" id="UP001549773"/>
    </source>
</evidence>
<dbReference type="Pfam" id="PF13460">
    <property type="entry name" value="NAD_binding_10"/>
    <property type="match status" value="1"/>
</dbReference>